<gene>
    <name evidence="2" type="ORF">SAMN02745671_00526</name>
</gene>
<sequence length="64" mass="6913">MRFGKLSICTLICAMVMLFCASALASGILVKEGSTGADVVTVQALLKEKGFFLVKKTAFVDRKR</sequence>
<organism evidence="2 3">
    <name type="scientific">Anaerovibrio lipolyticus DSM 3074</name>
    <dbReference type="NCBI Taxonomy" id="1120997"/>
    <lineage>
        <taxon>Bacteria</taxon>
        <taxon>Bacillati</taxon>
        <taxon>Bacillota</taxon>
        <taxon>Negativicutes</taxon>
        <taxon>Selenomonadales</taxon>
        <taxon>Selenomonadaceae</taxon>
        <taxon>Anaerovibrio</taxon>
    </lineage>
</organism>
<reference evidence="2 3" key="1">
    <citation type="submission" date="2016-11" db="EMBL/GenBank/DDBJ databases">
        <authorList>
            <person name="Jaros S."/>
            <person name="Januszkiewicz K."/>
            <person name="Wedrychowicz H."/>
        </authorList>
    </citation>
    <scope>NUCLEOTIDE SEQUENCE [LARGE SCALE GENOMIC DNA]</scope>
    <source>
        <strain evidence="2 3">DSM 3074</strain>
    </source>
</reference>
<dbReference type="Proteomes" id="UP000191240">
    <property type="component" value="Unassembled WGS sequence"/>
</dbReference>
<evidence type="ECO:0000313" key="2">
    <source>
        <dbReference type="EMBL" id="SHI41721.1"/>
    </source>
</evidence>
<dbReference type="AlphaFoldDB" id="A0A1M6AZ63"/>
<dbReference type="EMBL" id="FQYW01000005">
    <property type="protein sequence ID" value="SHI41721.1"/>
    <property type="molecule type" value="Genomic_DNA"/>
</dbReference>
<evidence type="ECO:0008006" key="4">
    <source>
        <dbReference type="Google" id="ProtNLM"/>
    </source>
</evidence>
<accession>A0A1M6AZ63</accession>
<name>A0A1M6AZ63_9FIRM</name>
<evidence type="ECO:0000313" key="3">
    <source>
        <dbReference type="Proteomes" id="UP000191240"/>
    </source>
</evidence>
<protein>
    <recommendedName>
        <fullName evidence="4">N-acetylmuramoyl-L-alanine amidase</fullName>
    </recommendedName>
</protein>
<keyword evidence="1" id="KW-0732">Signal</keyword>
<dbReference type="RefSeq" id="WP_234985166.1">
    <property type="nucleotide sequence ID" value="NZ_FQYW01000005.1"/>
</dbReference>
<feature type="chain" id="PRO_5038397273" description="N-acetylmuramoyl-L-alanine amidase" evidence="1">
    <location>
        <begin position="26"/>
        <end position="64"/>
    </location>
</feature>
<proteinExistence type="predicted"/>
<feature type="signal peptide" evidence="1">
    <location>
        <begin position="1"/>
        <end position="25"/>
    </location>
</feature>
<evidence type="ECO:0000256" key="1">
    <source>
        <dbReference type="SAM" id="SignalP"/>
    </source>
</evidence>